<keyword evidence="1" id="KW-0732">Signal</keyword>
<feature type="signal peptide" evidence="1">
    <location>
        <begin position="1"/>
        <end position="24"/>
    </location>
</feature>
<geneLocation type="plasmid" evidence="2 3">
    <name>pSTRVI02</name>
</geneLocation>
<dbReference type="Proteomes" id="UP000008703">
    <property type="component" value="Plasmid pSTRVI02"/>
</dbReference>
<keyword evidence="2" id="KW-0614">Plasmid</keyword>
<evidence type="ECO:0008006" key="4">
    <source>
        <dbReference type="Google" id="ProtNLM"/>
    </source>
</evidence>
<name>G2PHF0_STRV4</name>
<dbReference type="AlphaFoldDB" id="G2PHF0"/>
<dbReference type="HOGENOM" id="CLU_2385009_0_0_11"/>
<accession>G2PHF0</accession>
<feature type="chain" id="PRO_5003435465" description="ATP-binding protein" evidence="1">
    <location>
        <begin position="25"/>
        <end position="99"/>
    </location>
</feature>
<dbReference type="EMBL" id="CP002996">
    <property type="protein sequence ID" value="AEM88796.1"/>
    <property type="molecule type" value="Genomic_DNA"/>
</dbReference>
<evidence type="ECO:0000313" key="2">
    <source>
        <dbReference type="EMBL" id="AEM88796.1"/>
    </source>
</evidence>
<gene>
    <name evidence="2" type="ORF">Strvi_0019</name>
</gene>
<reference evidence="2" key="1">
    <citation type="submission" date="2011-08" db="EMBL/GenBank/DDBJ databases">
        <title>Complete sequence of plasmid 2 of Streptomyces violaceusniger Tu 4113.</title>
        <authorList>
            <consortium name="US DOE Joint Genome Institute"/>
            <person name="Lucas S."/>
            <person name="Han J."/>
            <person name="Lapidus A."/>
            <person name="Cheng J.-F."/>
            <person name="Goodwin L."/>
            <person name="Pitluck S."/>
            <person name="Peters L."/>
            <person name="Ivanova N."/>
            <person name="Daligault H."/>
            <person name="Detter J.C."/>
            <person name="Han C."/>
            <person name="Tapia R."/>
            <person name="Land M."/>
            <person name="Hauser L."/>
            <person name="Kyrpides N."/>
            <person name="Ivanova N."/>
            <person name="Pagani I."/>
            <person name="Hagen A."/>
            <person name="Katz L."/>
            <person name="Fiedler H.-P."/>
            <person name="Keasling J."/>
            <person name="Fortman J."/>
            <person name="Woyke T."/>
        </authorList>
    </citation>
    <scope>NUCLEOTIDE SEQUENCE [LARGE SCALE GENOMIC DNA]</scope>
    <source>
        <strain evidence="2">Tu 4113</strain>
        <plasmid evidence="2">pSTRVI02</plasmid>
    </source>
</reference>
<evidence type="ECO:0000256" key="1">
    <source>
        <dbReference type="SAM" id="SignalP"/>
    </source>
</evidence>
<dbReference type="KEGG" id="svl:Strvi_0019"/>
<organism evidence="2 3">
    <name type="scientific">Streptomyces violaceusniger (strain Tu 4113)</name>
    <dbReference type="NCBI Taxonomy" id="653045"/>
    <lineage>
        <taxon>Bacteria</taxon>
        <taxon>Bacillati</taxon>
        <taxon>Actinomycetota</taxon>
        <taxon>Actinomycetes</taxon>
        <taxon>Kitasatosporales</taxon>
        <taxon>Streptomycetaceae</taxon>
        <taxon>Streptomyces</taxon>
        <taxon>Streptomyces violaceusniger group</taxon>
    </lineage>
</organism>
<evidence type="ECO:0000313" key="3">
    <source>
        <dbReference type="Proteomes" id="UP000008703"/>
    </source>
</evidence>
<dbReference type="RefSeq" id="WP_014043731.1">
    <property type="nucleotide sequence ID" value="NC_015952.1"/>
</dbReference>
<keyword evidence="3" id="KW-1185">Reference proteome</keyword>
<proteinExistence type="predicted"/>
<sequence length="99" mass="9419">MKKTIATALAIGAALAAGAGVAHADPRVGDTASHSTDAVTGVLNGDASAVGNLRLPAKAAVPAVVSKVGPHQGANENAAPQADGDLLPIVNGGAIPPLS</sequence>
<protein>
    <recommendedName>
        <fullName evidence="4">ATP-binding protein</fullName>
    </recommendedName>
</protein>